<name>A0A3D4V794_9BACT</name>
<sequence length="81" mass="8575">MLAPSTNRLLSLAAAAAVLPLLGIYALLLYISTPSATGGMEPTTTMLCYIALTIIFGALITVALNFSRQLTREAKGEYQTP</sequence>
<keyword evidence="1" id="KW-0472">Membrane</keyword>
<dbReference type="AlphaFoldDB" id="A0A3D4V794"/>
<evidence type="ECO:0000313" key="2">
    <source>
        <dbReference type="EMBL" id="HCT56612.1"/>
    </source>
</evidence>
<dbReference type="EMBL" id="DPIY01000006">
    <property type="protein sequence ID" value="HCT56612.1"/>
    <property type="molecule type" value="Genomic_DNA"/>
</dbReference>
<evidence type="ECO:0000256" key="1">
    <source>
        <dbReference type="SAM" id="Phobius"/>
    </source>
</evidence>
<dbReference type="Proteomes" id="UP000264071">
    <property type="component" value="Unassembled WGS sequence"/>
</dbReference>
<organism evidence="2 3">
    <name type="scientific">Gemmatimonas aurantiaca</name>
    <dbReference type="NCBI Taxonomy" id="173480"/>
    <lineage>
        <taxon>Bacteria</taxon>
        <taxon>Pseudomonadati</taxon>
        <taxon>Gemmatimonadota</taxon>
        <taxon>Gemmatimonadia</taxon>
        <taxon>Gemmatimonadales</taxon>
        <taxon>Gemmatimonadaceae</taxon>
        <taxon>Gemmatimonas</taxon>
    </lineage>
</organism>
<accession>A0A3D4V794</accession>
<keyword evidence="1" id="KW-1133">Transmembrane helix</keyword>
<gene>
    <name evidence="2" type="ORF">DGD08_05285</name>
</gene>
<reference evidence="2 3" key="1">
    <citation type="journal article" date="2018" name="Nat. Biotechnol.">
        <title>A standardized bacterial taxonomy based on genome phylogeny substantially revises the tree of life.</title>
        <authorList>
            <person name="Parks D.H."/>
            <person name="Chuvochina M."/>
            <person name="Waite D.W."/>
            <person name="Rinke C."/>
            <person name="Skarshewski A."/>
            <person name="Chaumeil P.A."/>
            <person name="Hugenholtz P."/>
        </authorList>
    </citation>
    <scope>NUCLEOTIDE SEQUENCE [LARGE SCALE GENOMIC DNA]</scope>
    <source>
        <strain evidence="2">UBA8844</strain>
    </source>
</reference>
<comment type="caution">
    <text evidence="2">The sequence shown here is derived from an EMBL/GenBank/DDBJ whole genome shotgun (WGS) entry which is preliminary data.</text>
</comment>
<evidence type="ECO:0000313" key="3">
    <source>
        <dbReference type="Proteomes" id="UP000264071"/>
    </source>
</evidence>
<proteinExistence type="predicted"/>
<keyword evidence="1" id="KW-0812">Transmembrane</keyword>
<feature type="transmembrane region" description="Helical" evidence="1">
    <location>
        <begin position="12"/>
        <end position="32"/>
    </location>
</feature>
<feature type="transmembrane region" description="Helical" evidence="1">
    <location>
        <begin position="44"/>
        <end position="66"/>
    </location>
</feature>
<protein>
    <submittedName>
        <fullName evidence="2">Uncharacterized protein</fullName>
    </submittedName>
</protein>